<comment type="caution">
    <text evidence="3">The sequence shown here is derived from an EMBL/GenBank/DDBJ whole genome shotgun (WGS) entry which is preliminary data.</text>
</comment>
<sequence length="219" mass="23935">MRKPPVDTADAPDESGRRHDSEESVAKSRLSRRQTLGAVGSLTLSLTAGCLGVLPDDTRVAAEPEAPGDDPQATAGEFHHLLEDNGITVDELYHDTEDDDLVLFYESDATNREESDEEIGLIYVVYRDGIVAEGGSFDHLYTEVGDRFEGQVEGWGANSRWAQRDLDGEIGEMAVWNAIVDTMVYPDGTGRHGEELSATGVHDHEYVIGSNTNADRQTL</sequence>
<feature type="compositionally biased region" description="Basic and acidic residues" evidence="1">
    <location>
        <begin position="14"/>
        <end position="26"/>
    </location>
</feature>
<reference evidence="3 4" key="1">
    <citation type="submission" date="2019-08" db="EMBL/GenBank/DDBJ databases">
        <title>Archaea genome.</title>
        <authorList>
            <person name="Kajale S."/>
            <person name="Shouche Y."/>
            <person name="Deshpande N."/>
            <person name="Sharma A."/>
        </authorList>
    </citation>
    <scope>NUCLEOTIDE SEQUENCE [LARGE SCALE GENOMIC DNA]</scope>
    <source>
        <strain evidence="3 4">ESP3B_9</strain>
    </source>
</reference>
<protein>
    <recommendedName>
        <fullName evidence="2">DUF8159 domain-containing protein</fullName>
    </recommendedName>
</protein>
<dbReference type="PROSITE" id="PS51318">
    <property type="entry name" value="TAT"/>
    <property type="match status" value="1"/>
</dbReference>
<dbReference type="RefSeq" id="WP_149081784.1">
    <property type="nucleotide sequence ID" value="NZ_VTAW01000015.1"/>
</dbReference>
<accession>A0A5D5AL15</accession>
<feature type="region of interest" description="Disordered" evidence="1">
    <location>
        <begin position="1"/>
        <end position="32"/>
    </location>
</feature>
<dbReference type="InterPro" id="IPR058473">
    <property type="entry name" value="DUF8159"/>
</dbReference>
<keyword evidence="4" id="KW-1185">Reference proteome</keyword>
<dbReference type="Pfam" id="PF26490">
    <property type="entry name" value="DUF8159"/>
    <property type="match status" value="1"/>
</dbReference>
<name>A0A5D5AL15_9EURY</name>
<evidence type="ECO:0000256" key="1">
    <source>
        <dbReference type="SAM" id="MobiDB-lite"/>
    </source>
</evidence>
<dbReference type="InterPro" id="IPR006311">
    <property type="entry name" value="TAT_signal"/>
</dbReference>
<dbReference type="EMBL" id="VTAW01000015">
    <property type="protein sequence ID" value="TYT61635.1"/>
    <property type="molecule type" value="Genomic_DNA"/>
</dbReference>
<feature type="domain" description="DUF8159" evidence="2">
    <location>
        <begin position="69"/>
        <end position="187"/>
    </location>
</feature>
<evidence type="ECO:0000259" key="2">
    <source>
        <dbReference type="Pfam" id="PF26490"/>
    </source>
</evidence>
<dbReference type="Proteomes" id="UP000324104">
    <property type="component" value="Unassembled WGS sequence"/>
</dbReference>
<proteinExistence type="predicted"/>
<evidence type="ECO:0000313" key="4">
    <source>
        <dbReference type="Proteomes" id="UP000324104"/>
    </source>
</evidence>
<organism evidence="3 4">
    <name type="scientific">Natrialba swarupiae</name>
    <dbReference type="NCBI Taxonomy" id="2448032"/>
    <lineage>
        <taxon>Archaea</taxon>
        <taxon>Methanobacteriati</taxon>
        <taxon>Methanobacteriota</taxon>
        <taxon>Stenosarchaea group</taxon>
        <taxon>Halobacteria</taxon>
        <taxon>Halobacteriales</taxon>
        <taxon>Natrialbaceae</taxon>
        <taxon>Natrialba</taxon>
    </lineage>
</organism>
<evidence type="ECO:0000313" key="3">
    <source>
        <dbReference type="EMBL" id="TYT61635.1"/>
    </source>
</evidence>
<gene>
    <name evidence="3" type="ORF">FYC77_12250</name>
</gene>
<dbReference type="AlphaFoldDB" id="A0A5D5AL15"/>